<keyword evidence="5" id="KW-0285">Flavoprotein</keyword>
<dbReference type="UniPathway" id="UPA00261">
    <property type="reaction ID" value="UER00373"/>
</dbReference>
<dbReference type="AlphaFoldDB" id="A0A7U8C3T4"/>
<proteinExistence type="inferred from homology"/>
<dbReference type="Pfam" id="PF14850">
    <property type="entry name" value="Pro_dh-DNA_bdg"/>
    <property type="match status" value="1"/>
</dbReference>
<keyword evidence="3 5" id="KW-0520">NAD</keyword>
<accession>A0A7U8C3T4</accession>
<dbReference type="Gene3D" id="1.20.5.460">
    <property type="entry name" value="Single helix bin"/>
    <property type="match status" value="1"/>
</dbReference>
<feature type="domain" description="Proline dehydrogenase" evidence="8">
    <location>
        <begin position="199"/>
        <end position="476"/>
    </location>
</feature>
<protein>
    <recommendedName>
        <fullName evidence="5">Bifunctional protein PutA</fullName>
    </recommendedName>
    <domain>
        <recommendedName>
            <fullName evidence="5">Proline dehydrogenase</fullName>
            <ecNumber evidence="5">1.5.5.2</ecNumber>
        </recommendedName>
        <alternativeName>
            <fullName evidence="5">Proline oxidase</fullName>
        </alternativeName>
    </domain>
    <domain>
        <recommendedName>
            <fullName evidence="5">Delta-1-pyrroline-5-carboxylate dehydrogenase</fullName>
            <shortName evidence="5">P5C dehydrogenase</shortName>
            <ecNumber evidence="5">1.2.1.88</ecNumber>
        </recommendedName>
        <alternativeName>
            <fullName evidence="5">L-glutamate gamma-semialdehyde dehydrogenase</fullName>
        </alternativeName>
    </domain>
</protein>
<dbReference type="Gene3D" id="3.40.309.10">
    <property type="entry name" value="Aldehyde Dehydrogenase, Chain A, domain 2"/>
    <property type="match status" value="1"/>
</dbReference>
<keyword evidence="5" id="KW-0805">Transcription regulation</keyword>
<evidence type="ECO:0000256" key="6">
    <source>
        <dbReference type="PIRSR" id="PIRSR000197-1"/>
    </source>
</evidence>
<dbReference type="PANTHER" id="PTHR42862">
    <property type="entry name" value="DELTA-1-PYRROLINE-5-CARBOXYLATE DEHYDROGENASE 1, ISOFORM A-RELATED"/>
    <property type="match status" value="1"/>
</dbReference>
<evidence type="ECO:0000256" key="2">
    <source>
        <dbReference type="ARBA" id="ARBA00023002"/>
    </source>
</evidence>
<dbReference type="GO" id="GO:0003677">
    <property type="term" value="F:DNA binding"/>
    <property type="evidence" value="ECO:0007669"/>
    <property type="project" value="UniProtKB-KW"/>
</dbReference>
<evidence type="ECO:0000313" key="11">
    <source>
        <dbReference type="Proteomes" id="UP000002171"/>
    </source>
</evidence>
<dbReference type="InterPro" id="IPR016161">
    <property type="entry name" value="Ald_DH/histidinol_DH"/>
</dbReference>
<keyword evidence="5" id="KW-0804">Transcription</keyword>
<dbReference type="InterPro" id="IPR025703">
    <property type="entry name" value="Bifunct_PutA"/>
</dbReference>
<organism evidence="10 11">
    <name type="scientific">Neptuniibacter caesariensis</name>
    <dbReference type="NCBI Taxonomy" id="207954"/>
    <lineage>
        <taxon>Bacteria</taxon>
        <taxon>Pseudomonadati</taxon>
        <taxon>Pseudomonadota</taxon>
        <taxon>Gammaproteobacteria</taxon>
        <taxon>Oceanospirillales</taxon>
        <taxon>Oceanospirillaceae</taxon>
        <taxon>Neptuniibacter</taxon>
    </lineage>
</organism>
<evidence type="ECO:0000256" key="3">
    <source>
        <dbReference type="ARBA" id="ARBA00023027"/>
    </source>
</evidence>
<dbReference type="GO" id="GO:0009898">
    <property type="term" value="C:cytoplasmic side of plasma membrane"/>
    <property type="evidence" value="ECO:0007669"/>
    <property type="project" value="TreeGrafter"/>
</dbReference>
<comment type="pathway">
    <text evidence="5">Amino-acid degradation; L-proline degradation into L-glutamate; L-glutamate from L-proline: step 1/2.</text>
</comment>
<dbReference type="InterPro" id="IPR050485">
    <property type="entry name" value="Proline_metab_enzyme"/>
</dbReference>
<evidence type="ECO:0000259" key="7">
    <source>
        <dbReference type="Pfam" id="PF00171"/>
    </source>
</evidence>
<dbReference type="SUPFAM" id="SSF51730">
    <property type="entry name" value="FAD-linked oxidoreductase"/>
    <property type="match status" value="1"/>
</dbReference>
<keyword evidence="5" id="KW-0678">Repressor</keyword>
<sequence length="1039" mass="115439">MLSVEELLSNEFSPAQQSEIWQTISDYYCHSENSLVDQLLISAPKSTQAQQNARNWIEEIRSLPHDLLSVNDLMSRFGLNSDEGIALLSLAEALLRIPDADSAESLIEDKLERLIPEKLLSDPQIDLIGNTTLWGIALSQQLISTDVSSANLTQRLIQKLGNQSVHKAISYAMKILGNQFVFAETIQDALRSRCDYSIDNTAFSFDMLGEAAICDSDVDYYFKAYLEAIQAAGEQNHDQNTSISIKLSALHPRLENAHLEEIQRSLFNRLLQLLATARQLDIAITIDAEESERLELSLLIFEQLLRSELCSGWGKLGLAVQAYSKRALPVLRWLSLLAEDCDTQIPVRLVKGAYWDSEIKKAQQAGIEDYPVYTSKSATDLSYLICSRFLLSAQSPLLLPQFATHNALSIAQILETDSDKSFEFQRLHGMGDSLYALILRSLPYKCRIYAPIGNQSSLLPYLVRRLLENGANSSFVFQINDSDIPLEEITRSPQEILRSIVSPVIKKPNAIYLPVRDNSQGENLGSLDTWEAWKTTINHYKTKQWYCQPIIDGEISEGVQLQPIYPSYQLDRTLGYYSGASIEQIKQALSIAEYSLPQWRNSPLSQRCDMLRTYAQTLQNNKAELTCLLMYEAGKTLRDALNEIREAIDFCYYYANLAEQSLHAETLVSVTGEKNTLSYQGQGTFLCISPWNFPLAIFTGQIAAALVCGNTVIAKPASVTSLIAFRATELWYTAGLPGYALQLLPFQRGEQAEAVLKDSRIAGVAFTGSTQTAMALQQQLASRGDGAISKLIAETGGINAMIADSTALPEQVILDVIQSAFNSAGQRCSALRVLYVQEDIAEQIERRLVGAMDTLVIGSPEKLNTDIGPVINKAAMDRLFDHIELCRAQNKLIHELPLQEQHNQGYFVPPTLIKLHSIDELPDEVFGPVLHIIRYAREDIDRVINEINRSGYGLTFGIHSRNDHFINKVIAGIEAGNIYINRDQVGAIVGSQPFGGIGLSGTGPKAGGPNYLKSFSREMTVSRNTTAQGGNRELLSRKS</sequence>
<evidence type="ECO:0000259" key="9">
    <source>
        <dbReference type="Pfam" id="PF14850"/>
    </source>
</evidence>
<dbReference type="InterPro" id="IPR016160">
    <property type="entry name" value="Ald_DH_CS_CYS"/>
</dbReference>
<evidence type="ECO:0000259" key="8">
    <source>
        <dbReference type="Pfam" id="PF01619"/>
    </source>
</evidence>
<evidence type="ECO:0000256" key="5">
    <source>
        <dbReference type="PIRNR" id="PIRNR000197"/>
    </source>
</evidence>
<feature type="active site" evidence="6">
    <location>
        <position position="828"/>
    </location>
</feature>
<keyword evidence="2 5" id="KW-0560">Oxidoreductase</keyword>
<dbReference type="InterPro" id="IPR024089">
    <property type="entry name" value="PRODH_PutA_dom_I/II"/>
</dbReference>
<dbReference type="Pfam" id="PF00171">
    <property type="entry name" value="Aldedh"/>
    <property type="match status" value="1"/>
</dbReference>
<comment type="cofactor">
    <cofactor evidence="5">
        <name>FAD</name>
        <dbReference type="ChEBI" id="CHEBI:57692"/>
    </cofactor>
</comment>
<comment type="catalytic activity">
    <reaction evidence="4 5">
        <text>L-glutamate 5-semialdehyde + NAD(+) + H2O = L-glutamate + NADH + 2 H(+)</text>
        <dbReference type="Rhea" id="RHEA:30235"/>
        <dbReference type="ChEBI" id="CHEBI:15377"/>
        <dbReference type="ChEBI" id="CHEBI:15378"/>
        <dbReference type="ChEBI" id="CHEBI:29985"/>
        <dbReference type="ChEBI" id="CHEBI:57540"/>
        <dbReference type="ChEBI" id="CHEBI:57945"/>
        <dbReference type="ChEBI" id="CHEBI:58066"/>
        <dbReference type="EC" id="1.2.1.88"/>
    </reaction>
</comment>
<comment type="pathway">
    <text evidence="1 5">Amino-acid degradation; L-proline degradation into L-glutamate; L-glutamate from L-proline: step 2/2.</text>
</comment>
<evidence type="ECO:0000256" key="1">
    <source>
        <dbReference type="ARBA" id="ARBA00004786"/>
    </source>
</evidence>
<dbReference type="InterPro" id="IPR016163">
    <property type="entry name" value="Ald_DH_C"/>
</dbReference>
<keyword evidence="5" id="KW-0642">Proline metabolism</keyword>
<comment type="similarity">
    <text evidence="5">In the C-terminal section; belongs to the aldehyde dehydrogenase family.</text>
</comment>
<dbReference type="OrthoDB" id="9812625at2"/>
<dbReference type="NCBIfam" id="TIGR01238">
    <property type="entry name" value="D1pyr5carbox3"/>
    <property type="match status" value="1"/>
</dbReference>
<dbReference type="CDD" id="cd07125">
    <property type="entry name" value="ALDH_PutA-P5CDH"/>
    <property type="match status" value="1"/>
</dbReference>
<dbReference type="FunFam" id="3.40.309.10:FF:000005">
    <property type="entry name" value="1-pyrroline-5-carboxylate dehydrogenase 1"/>
    <property type="match status" value="1"/>
</dbReference>
<dbReference type="Gene3D" id="3.40.605.10">
    <property type="entry name" value="Aldehyde Dehydrogenase, Chain A, domain 1"/>
    <property type="match status" value="1"/>
</dbReference>
<keyword evidence="5" id="KW-0238">DNA-binding</keyword>
<dbReference type="PIRSF" id="PIRSF000197">
    <property type="entry name" value="Bifunct_PutA"/>
    <property type="match status" value="1"/>
</dbReference>
<keyword evidence="5" id="KW-0274">FAD</keyword>
<dbReference type="InterPro" id="IPR002872">
    <property type="entry name" value="Proline_DH_dom"/>
</dbReference>
<dbReference type="InterPro" id="IPR016162">
    <property type="entry name" value="Ald_DH_N"/>
</dbReference>
<dbReference type="GO" id="GO:0003842">
    <property type="term" value="F:L-glutamate gamma-semialdehyde dehydrogenase activity"/>
    <property type="evidence" value="ECO:0007669"/>
    <property type="project" value="UniProtKB-UniRule"/>
</dbReference>
<dbReference type="PROSITE" id="PS00070">
    <property type="entry name" value="ALDEHYDE_DEHYDR_CYS"/>
    <property type="match status" value="1"/>
</dbReference>
<dbReference type="GO" id="GO:0003700">
    <property type="term" value="F:DNA-binding transcription factor activity"/>
    <property type="evidence" value="ECO:0007669"/>
    <property type="project" value="InterPro"/>
</dbReference>
<name>A0A7U8C3T4_NEPCE</name>
<evidence type="ECO:0000313" key="10">
    <source>
        <dbReference type="EMBL" id="EAR60962.1"/>
    </source>
</evidence>
<dbReference type="GO" id="GO:0010133">
    <property type="term" value="P:L-proline catabolic process to L-glutamate"/>
    <property type="evidence" value="ECO:0007669"/>
    <property type="project" value="UniProtKB-UniRule"/>
</dbReference>
<dbReference type="RefSeq" id="WP_007022448.1">
    <property type="nucleotide sequence ID" value="NZ_CH724127.1"/>
</dbReference>
<dbReference type="SUPFAM" id="SSF81935">
    <property type="entry name" value="N-terminal domain of bifunctional PutA protein"/>
    <property type="match status" value="1"/>
</dbReference>
<dbReference type="Pfam" id="PF01619">
    <property type="entry name" value="Pro_dh"/>
    <property type="match status" value="1"/>
</dbReference>
<dbReference type="GO" id="GO:0004657">
    <property type="term" value="F:proline dehydrogenase activity"/>
    <property type="evidence" value="ECO:0007669"/>
    <property type="project" value="UniProtKB-UniRule"/>
</dbReference>
<comment type="catalytic activity">
    <reaction evidence="5">
        <text>L-proline + a quinone = (S)-1-pyrroline-5-carboxylate + a quinol + H(+)</text>
        <dbReference type="Rhea" id="RHEA:23784"/>
        <dbReference type="ChEBI" id="CHEBI:15378"/>
        <dbReference type="ChEBI" id="CHEBI:17388"/>
        <dbReference type="ChEBI" id="CHEBI:24646"/>
        <dbReference type="ChEBI" id="CHEBI:60039"/>
        <dbReference type="ChEBI" id="CHEBI:132124"/>
        <dbReference type="EC" id="1.5.5.2"/>
    </reaction>
</comment>
<dbReference type="SUPFAM" id="SSF53720">
    <property type="entry name" value="ALDH-like"/>
    <property type="match status" value="1"/>
</dbReference>
<evidence type="ECO:0000256" key="4">
    <source>
        <dbReference type="ARBA" id="ARBA00048142"/>
    </source>
</evidence>
<keyword evidence="11" id="KW-1185">Reference proteome</keyword>
<dbReference type="InterPro" id="IPR024082">
    <property type="entry name" value="PRODH_PutA_dom_II"/>
</dbReference>
<feature type="active site" evidence="6">
    <location>
        <position position="794"/>
    </location>
</feature>
<feature type="domain" description="Aldehyde dehydrogenase" evidence="7">
    <location>
        <begin position="571"/>
        <end position="1020"/>
    </location>
</feature>
<feature type="domain" description="Proline dehydrogenase PutA" evidence="9">
    <location>
        <begin position="70"/>
        <end position="180"/>
    </location>
</feature>
<dbReference type="InterPro" id="IPR005933">
    <property type="entry name" value="PutA_C"/>
</dbReference>
<comment type="function">
    <text evidence="5">Oxidizes proline to glutamate for use as a carbon and nitrogen source.</text>
</comment>
<reference evidence="10 11" key="1">
    <citation type="submission" date="2006-02" db="EMBL/GenBank/DDBJ databases">
        <authorList>
            <person name="Pinhassi J."/>
            <person name="Pedros-Alio C."/>
            <person name="Ferriera S."/>
            <person name="Johnson J."/>
            <person name="Kravitz S."/>
            <person name="Halpern A."/>
            <person name="Remington K."/>
            <person name="Beeson K."/>
            <person name="Tran B."/>
            <person name="Rogers Y.-H."/>
            <person name="Friedman R."/>
            <person name="Venter J.C."/>
        </authorList>
    </citation>
    <scope>NUCLEOTIDE SEQUENCE [LARGE SCALE GENOMIC DNA]</scope>
    <source>
        <strain evidence="10 11">MED92</strain>
    </source>
</reference>
<comment type="caution">
    <text evidence="10">The sequence shown here is derived from an EMBL/GenBank/DDBJ whole genome shotgun (WGS) entry which is preliminary data.</text>
</comment>
<gene>
    <name evidence="10" type="ORF">MED92_02146</name>
</gene>
<comment type="similarity">
    <text evidence="5">In the N-terminal section; belongs to the proline dehydrogenase family.</text>
</comment>
<dbReference type="EC" id="1.2.1.88" evidence="5"/>
<dbReference type="InterPro" id="IPR015590">
    <property type="entry name" value="Aldehyde_DH_dom"/>
</dbReference>
<dbReference type="InterPro" id="IPR029041">
    <property type="entry name" value="FAD-linked_oxidoreductase-like"/>
</dbReference>
<dbReference type="EMBL" id="AAOW01000012">
    <property type="protein sequence ID" value="EAR60962.1"/>
    <property type="molecule type" value="Genomic_DNA"/>
</dbReference>
<dbReference type="Gene3D" id="3.20.20.220">
    <property type="match status" value="1"/>
</dbReference>
<dbReference type="Proteomes" id="UP000002171">
    <property type="component" value="Unassembled WGS sequence"/>
</dbReference>
<dbReference type="PANTHER" id="PTHR42862:SF1">
    <property type="entry name" value="DELTA-1-PYRROLINE-5-CARBOXYLATE DEHYDROGENASE 2, ISOFORM A-RELATED"/>
    <property type="match status" value="1"/>
</dbReference>
<dbReference type="EC" id="1.5.5.2" evidence="5"/>
<dbReference type="NCBIfam" id="NF008869">
    <property type="entry name" value="PRK11904.1"/>
    <property type="match status" value="1"/>
</dbReference>